<feature type="non-terminal residue" evidence="5">
    <location>
        <position position="1"/>
    </location>
</feature>
<dbReference type="InterPro" id="IPR027410">
    <property type="entry name" value="TCP-1-like_intermed_sf"/>
</dbReference>
<name>X0TZR5_9ZZZZ</name>
<keyword evidence="2" id="KW-0547">Nucleotide-binding</keyword>
<dbReference type="SUPFAM" id="SSF52029">
    <property type="entry name" value="GroEL apical domain-like"/>
    <property type="match status" value="1"/>
</dbReference>
<evidence type="ECO:0000256" key="2">
    <source>
        <dbReference type="ARBA" id="ARBA00022741"/>
    </source>
</evidence>
<evidence type="ECO:0000256" key="1">
    <source>
        <dbReference type="ARBA" id="ARBA00008020"/>
    </source>
</evidence>
<dbReference type="Gene3D" id="3.50.7.10">
    <property type="entry name" value="GroEL"/>
    <property type="match status" value="1"/>
</dbReference>
<dbReference type="InterPro" id="IPR017998">
    <property type="entry name" value="Chaperone_TCP-1"/>
</dbReference>
<evidence type="ECO:0008006" key="6">
    <source>
        <dbReference type="Google" id="ProtNLM"/>
    </source>
</evidence>
<dbReference type="SUPFAM" id="SSF48592">
    <property type="entry name" value="GroEL equatorial domain-like"/>
    <property type="match status" value="1"/>
</dbReference>
<dbReference type="EMBL" id="BARS01013023">
    <property type="protein sequence ID" value="GAF92616.1"/>
    <property type="molecule type" value="Genomic_DNA"/>
</dbReference>
<proteinExistence type="inferred from homology"/>
<sequence>IDDMVQHFLSREGILAVRRLKKSDMEALAKATGAKVVTSVDDLSENDAGYAATVEERKIGDEKMLFVEGCKNPKAVSMLIRGGSDRIVDEAERSIHDALCVVRDVVQEPKVVAGGGAPEIEVARKLRRHAEGMAGRERLAVLAFAEALEVIPITLAENAGMDPIDAISELQSKHEKGEL</sequence>
<evidence type="ECO:0000313" key="5">
    <source>
        <dbReference type="EMBL" id="GAF92616.1"/>
    </source>
</evidence>
<dbReference type="Gene3D" id="1.10.560.10">
    <property type="entry name" value="GroEL-like equatorial domain"/>
    <property type="match status" value="1"/>
</dbReference>
<dbReference type="Gene3D" id="3.30.260.10">
    <property type="entry name" value="TCP-1-like chaperonin intermediate domain"/>
    <property type="match status" value="1"/>
</dbReference>
<dbReference type="InterPro" id="IPR002423">
    <property type="entry name" value="Cpn60/GroEL/TCP-1"/>
</dbReference>
<feature type="non-terminal residue" evidence="5">
    <location>
        <position position="179"/>
    </location>
</feature>
<dbReference type="Pfam" id="PF00118">
    <property type="entry name" value="Cpn60_TCP1"/>
    <property type="match status" value="1"/>
</dbReference>
<dbReference type="InterPro" id="IPR027413">
    <property type="entry name" value="GROEL-like_equatorial_sf"/>
</dbReference>
<dbReference type="GO" id="GO:0140662">
    <property type="term" value="F:ATP-dependent protein folding chaperone"/>
    <property type="evidence" value="ECO:0007669"/>
    <property type="project" value="InterPro"/>
</dbReference>
<comment type="caution">
    <text evidence="5">The sequence shown here is derived from an EMBL/GenBank/DDBJ whole genome shotgun (WGS) entry which is preliminary data.</text>
</comment>
<evidence type="ECO:0000256" key="3">
    <source>
        <dbReference type="ARBA" id="ARBA00022840"/>
    </source>
</evidence>
<organism evidence="5">
    <name type="scientific">marine sediment metagenome</name>
    <dbReference type="NCBI Taxonomy" id="412755"/>
    <lineage>
        <taxon>unclassified sequences</taxon>
        <taxon>metagenomes</taxon>
        <taxon>ecological metagenomes</taxon>
    </lineage>
</organism>
<dbReference type="PANTHER" id="PTHR11353">
    <property type="entry name" value="CHAPERONIN"/>
    <property type="match status" value="1"/>
</dbReference>
<keyword evidence="4" id="KW-0143">Chaperone</keyword>
<protein>
    <recommendedName>
        <fullName evidence="6">Thermosome subunit</fullName>
    </recommendedName>
</protein>
<dbReference type="AlphaFoldDB" id="X0TZR5"/>
<dbReference type="SUPFAM" id="SSF54849">
    <property type="entry name" value="GroEL-intermediate domain like"/>
    <property type="match status" value="1"/>
</dbReference>
<evidence type="ECO:0000256" key="4">
    <source>
        <dbReference type="ARBA" id="ARBA00023186"/>
    </source>
</evidence>
<dbReference type="InterPro" id="IPR027409">
    <property type="entry name" value="GroEL-like_apical_dom_sf"/>
</dbReference>
<accession>X0TZR5</accession>
<comment type="similarity">
    <text evidence="1">Belongs to the TCP-1 chaperonin family.</text>
</comment>
<gene>
    <name evidence="5" type="ORF">S01H1_22870</name>
</gene>
<keyword evidence="3" id="KW-0067">ATP-binding</keyword>
<reference evidence="5" key="1">
    <citation type="journal article" date="2014" name="Front. Microbiol.">
        <title>High frequency of phylogenetically diverse reductive dehalogenase-homologous genes in deep subseafloor sedimentary metagenomes.</title>
        <authorList>
            <person name="Kawai M."/>
            <person name="Futagami T."/>
            <person name="Toyoda A."/>
            <person name="Takaki Y."/>
            <person name="Nishi S."/>
            <person name="Hori S."/>
            <person name="Arai W."/>
            <person name="Tsubouchi T."/>
            <person name="Morono Y."/>
            <person name="Uchiyama I."/>
            <person name="Ito T."/>
            <person name="Fujiyama A."/>
            <person name="Inagaki F."/>
            <person name="Takami H."/>
        </authorList>
    </citation>
    <scope>NUCLEOTIDE SEQUENCE</scope>
    <source>
        <strain evidence="5">Expedition CK06-06</strain>
    </source>
</reference>
<dbReference type="GO" id="GO:0005524">
    <property type="term" value="F:ATP binding"/>
    <property type="evidence" value="ECO:0007669"/>
    <property type="project" value="UniProtKB-KW"/>
</dbReference>